<feature type="domain" description="Fibronectin type-III" evidence="2">
    <location>
        <begin position="4071"/>
        <end position="4157"/>
    </location>
</feature>
<feature type="domain" description="Fibronectin type-III" evidence="2">
    <location>
        <begin position="495"/>
        <end position="581"/>
    </location>
</feature>
<dbReference type="SMART" id="SM00060">
    <property type="entry name" value="FN3"/>
    <property type="match status" value="38"/>
</dbReference>
<comment type="caution">
    <text evidence="3">The sequence shown here is derived from an EMBL/GenBank/DDBJ whole genome shotgun (WGS) entry which is preliminary data.</text>
</comment>
<feature type="domain" description="Fibronectin type-III" evidence="2">
    <location>
        <begin position="2588"/>
        <end position="2674"/>
    </location>
</feature>
<dbReference type="Gene3D" id="2.60.40.10">
    <property type="entry name" value="Immunoglobulins"/>
    <property type="match status" value="25"/>
</dbReference>
<feature type="domain" description="Fibronectin type-III" evidence="2">
    <location>
        <begin position="1890"/>
        <end position="1976"/>
    </location>
</feature>
<feature type="domain" description="Fibronectin type-III" evidence="2">
    <location>
        <begin position="3720"/>
        <end position="3809"/>
    </location>
</feature>
<feature type="domain" description="Fibronectin type-III" evidence="2">
    <location>
        <begin position="249"/>
        <end position="335"/>
    </location>
</feature>
<sequence>MRVLETLGVVVLVTLTQIWSTQAQALGSVTSISVDYSCPSESAVVSWTAVLGATAYRATATSQSGAILSCTSNSTKCQLRNLTCGENYTVHVTTLSDNCESPSNATTSFKTVPCPPSNLMLYRECSSNVIIFSWAPNNYSTYYFGRAVDSTGKVMESPCQARNMMSSTDCQTGLLTSRWEGADGALTYTVEAFGNRENQSYYTCSTVTHSCTIPSIHCGESLTMIITAADDECSSVLSLGEVGYSAPCAPQNVSAVLDCSSNSISLRWEASVGALLYFAAVVDQNGTVHTCRSVDPYCQITGLSCGTMYSAFVIASNYICNSSFSDTISVETAPCPPGDVQALLDCQENQALVSWLGSRGMISYTATMEDQVGSLLSCSTIASSCQIPNLKCGQVYAISVIHHDGICPSMPSHAIQMKSGVLSISWDRTKDAEGYIATVVSTNTGEMVYCNSTSPACNVSNLQCGDAYSVQVRSYNGSCLSMPSQPLVIREVPCAPTNVTAQRTCGRSSVEVSWHASRGAQSYIAVAVGESGHRTMCSSNTTTCSIPDLHCSSVYSIRLMAVDGNCSSLESQSVTLRTVPCPPTNIQSTVNCSTNSATLSWTASLNAVSYRGMALGRDGHNVTCDVKTPGCQLNGLHCGQEYVFVVTASDGSCESPNSMEYRHETAPCAPQNVARFLNCAFNSLNVSWALGLRALNYTVLARTAGGAVLSCTTTTSSCIVTGLQCGQNYTAVITANNGECEGPSSVTRPVQTVPCMPTSVQANVECASNTVKASWGPAAGALSYITVLTGPDRYRETCMTSDLSCSFRGLTCAQTYTLNVVSQDSQCNGFVSPNITVTTAPCGPESVTAVLNCNLRTVNVSWRAGAGASMYTVLALTQNQSIPSSSCRTSTTSCDLTQLHCGEVFNVTVLADDGTCNSSARANTTLETEPCAPTLRSPSLNCRTNLAMVSWAEDPDAVRVRVNATSALGHTAICSSSTNNCSLSALLCGQTYSVYGTAQGPQCESTPSAPVSIITAPCTPAAVSANYRCGTSTALLSWTESLGRESFSVRVETSGHSDSCSTAQTQCSINTLRCGSLYNVSVDSVSGHCNSSNAAHTQLQTAPCAPQNVSVRLQCSNNTAYVSWEGSPGAVGYNVTAVGHDGDVRKSIVTGTSCQLPNMHCSQTYDIVITPFSETCAGFPTAPYTFSAGSCPPSHVEVSLLCSGNVGRVLWTAATNAEMYIATAKGTDGHTHTCTSKGTNCTFIDLHCGENYTVTVATVERGCQSQPSTPVNLRSAICPPSNLTGHTNCATNDISITWDPSSVSGVTYFLFIHQVDGLNSTSSTAQTSHALTGLHCGMSFIAQVAAQDSTCTSPFGSPTQIYTAPCPPSSLTAAASCGTNRGTISWQTGSGAQSYTANVVDNNGHTVSCSSNTTSCSVRLECGHRYTATVVSTVGLCNSTANNSIQFDSAQCLPSNVMAQLDCNANTAAVHWEPSSDNPDSYTALAIGTDGTRISCNTSSTSCTIENLRCGHTYSIAVTTSQTNCGIIEGSDYHIETAPCQPQSPSVQLQCSSNIATVTWDNNKADQFDMVTALNFTGDAIVCNSRNRSCAFTQLRCGESYTLSVVGFHGNCTSDPSENFGFDTAPCVPTYVVATTDCETGITTVSWDSARGGNSYTVHAMNTKGNNSTCTSTDTTCSFSDLDCGQNYTLTVTAEDSSCVSLTSAPITVTTVPCPHSNLQATLDCSADSALISWTPGRGTLMYNASAEGFDVDHAVGCRTSGSACNITNLHCGSRYQVSVSGEGLTCPSQSYNWISLKSAPCPPTQVSIQSSCDSNTVSVSWEASQGSVSYMAVAEGSGGHRVTCDTDQHTCNIIGLQCGQTYQIYVSGVDGGCIGPRSEVRILETAPCVPQNVQTILECQSTVLNVTWQQRGLAHHYHTTVRSSDGRVVGCDSNVTFCQVPHILCGLTYSVTVVAYSQTCNSSQSSVQHVTSAPCPPDAIFAVLDCELNTVSVSWDSSVDGVLYIAKAFDFNNDQNYYTCNTTETSCDITLTCGIDYNVTVVPLRDGCTGANAPVQYVMAAPCVPLMLDVEMDCLSDSAWLTWEESAGTEFYFATATDSDGEVFQCNSTEGQCTVEQLQCGRFYNFSVTASNSKCNSPMSNTLESETAPCPPQNVVTLVGCDTGTVSVSWDESVGALSYTATLERTDGETTCCTANSTSCEVIYLPCGQMYVLTVTAEGRTCNSSQSIEVIVRSVPCIPESLVSSTSCSDNVATMSWVSNEVGELYTVRAISDDGLHFDSCSGFSQSCDLTMLMCGVPYTATVIAQDSICTSSPSQAAPIRTVPCVPVNVSTDVICQGNGLSVFWQESAGADFYTAMFEDSYGHLTNCQSMDNTTCAVNSLACGQTYHVSVIASDGYCDSSPSAIIDVNTGPCMPRGIQALMDCQSGMAALSWQPGTGAMQYVTTAVDESGHALRYESNNTNCELTGLVCGESYNITVLAEGQTCSSAATMSRPLMTGPCVPQHVEVQYSPSIGQLSWDRSRGATRYTAQAVADQGSVLSCSTSDTSCVLYNVSCSQTYDITVTAHNNVCQGAAVSASTTLNTEPCPPQNVQTHLNCSSDVGTVSWEESLGAVAYVAFLEGRNGQSLSCYTTSSSCSVMGLVCGTVYSTQVRAIGGTYNSTNSETVLLTSAPCLPVSSSVTVNMVCEDEMALFSWAWSGGAESYELTAISNNGYIATCNSQENYCNISELVCGQTYTVRLTAINDGCQVTEETGVTFQTRPCAPLHVNVDFQCQSTTAVLTWEQRDDVLYYLVSTTLSTGEVATVCNSTTDSCKTSGLKCGVEYAFTVTAYSTYCHSDVSSTVYIQTEPCQPTQMTVSGSCDNNTVLLNWNHSRGALSYMVHISSNLGYSNSSQTSASMLTVELLCGQTYTFTTVGENDICDSIPSAPAHFTTAPCVPYHIETFAECEVNLGAVSWAGSDGAEIYTAIAQGQDGHSHICITNRTFCIWEDLHCGEIYVVQVIANAQICSSNPSERTIINMAPCIPQKLVSSFNCDMRVGSLTWEASETAQMYLVSAESSSGHRMELSTNNTSAQFSEFNCGQSYYLTVQVVGQVCRSHPSNASVLQTEPCTPTSITGFMDCISNIATVTWEAADGAEYYTATVQGPDGPLGTCMSWSSSCGMPKLSCGKTYNVSIIASSRQCNSTPSALSAINTVPCVPTDVSVVLDCASAEAYVSWNASMGALYYTAYAWSSTFNFISCDSAGPATHCRLSDLICGDDYTIQVIAVGDECSSLPSQLEHFRTVPCAPKVTATHLNCYTDSILLQWTPTDGSISYTADARTPGGLISNCSSNSTMCELRGLACGQTYNVTMVSHDGHCHSQPGTALEVASVPCPPQQVESNLLCSSNSAHVQWNTGTGAESYEVHAISTGGQMTGCDTTNNSCVVPNLVCGSIYNISVLAIGHQCNVSRSLITTLHSVPCVPNQIQANLSCESGVVDVSWQPSQGAFSYTAVAQGSGGFASSCNSTRTTCEFTDLLCGLTYSISVTASDHTCTSAQSLSIELDTVPCKPQGIITQMECGSHKGVVSWEQGEDVASYLVYASSPDGHQTHCSSPTSSCKLDSLHCGQAYNLTITAQDSHCNSQNAFSTLQSVPCTPTNVQASLVCLSNSAAVTWQSASGALSYQAEGITVDGTHMTNCSSSMTHCNLEHLLCGRTYNVSVLSMDHSCSSEESLFTQVHTAPCPPKAVDVQMNCSAGFMTVTWEANPDAESFHVRAATSGGALLSCNSTSTSCSITGLPCGQSYSITVTSVRGGCESQPSTAVNVASAPCVPQGEAGNLDCVTNSAWVTWLQAMGAESYSVLAVERGGTNSSCSAKDLHCNVPDLLCGATYTFYITSVNSFCRSRPSNSFQIQTAPCALTSITAHTDCYSSHITVSWQLNEGSSFYVATAEGHDQSILMCNSTSTSCDLTGAKCGMQYTIIISASSDKCSSLRSPPLKMHTAPCAPQNVTVNPVCDSNGMMASWSPSLVAESYSLTASGRDGDVRTCRSITNNCTLLHLHCGQIYNVSITASAGNCTSLASQQVIFHTVPCAPQNMSVAVQCDTRTATLSWVESQGSLQYFTWAQTMDGHTLHCDTTSTSCSLRGLTCGTLYNFTAQASDGTCNSSLAVPVQRGAVPCPPGNVRVRTHLMGDATLIRVSWNSVDCPNVTYLVQVTGHIQDNPQSNMDVSSYWTNGNYFEFPVPCSTSYNVTVLAQNSAGTSRPSQTVTGVTVPCPPTDVTFTGDHTSATVSFSSSVLSTGYTVYQLSFDGRMPVCHTSDLSCQVSGLLASDVAVTAWNGAGESLASRVLTGQTVNRRKRNLRYAMMNAALTPEQLSVPEVKVARVTGQSLQVEWSRVTGADSYTLILTEDTPSLPAEEVLSVYKTEIATVTDLKPATRYCVIVSAKHDSIQSAYSEPVCVTTE</sequence>
<dbReference type="CDD" id="cd00063">
    <property type="entry name" value="FN3"/>
    <property type="match status" value="10"/>
</dbReference>
<evidence type="ECO:0000313" key="4">
    <source>
        <dbReference type="Proteomes" id="UP001479290"/>
    </source>
</evidence>
<reference evidence="3 4" key="1">
    <citation type="submission" date="2024-05" db="EMBL/GenBank/DDBJ databases">
        <title>A high-quality chromosomal-level genome assembly of Topmouth culter (Culter alburnus).</title>
        <authorList>
            <person name="Zhao H."/>
        </authorList>
    </citation>
    <scope>NUCLEOTIDE SEQUENCE [LARGE SCALE GENOMIC DNA]</scope>
    <source>
        <strain evidence="3">CATC2023</strain>
        <tissue evidence="3">Muscle</tissue>
    </source>
</reference>
<dbReference type="PROSITE" id="PS50853">
    <property type="entry name" value="FN3"/>
    <property type="match status" value="28"/>
</dbReference>
<feature type="chain" id="PRO_5043418908" description="Fibronectin type-III domain-containing protein" evidence="1">
    <location>
        <begin position="24"/>
        <end position="4442"/>
    </location>
</feature>
<dbReference type="InterPro" id="IPR013783">
    <property type="entry name" value="Ig-like_fold"/>
</dbReference>
<feature type="domain" description="Fibronectin type-III" evidence="2">
    <location>
        <begin position="3984"/>
        <end position="4070"/>
    </location>
</feature>
<dbReference type="PANTHER" id="PTHR47135">
    <property type="entry name" value="FIBRONECTIN TYPE III DOMAIN-CONTAINING PROTEIN 7"/>
    <property type="match status" value="1"/>
</dbReference>
<proteinExistence type="predicted"/>
<keyword evidence="1" id="KW-0732">Signal</keyword>
<feature type="domain" description="Fibronectin type-III" evidence="2">
    <location>
        <begin position="2852"/>
        <end position="2937"/>
    </location>
</feature>
<feature type="domain" description="Fibronectin type-III" evidence="2">
    <location>
        <begin position="1279"/>
        <end position="1366"/>
    </location>
</feature>
<dbReference type="Proteomes" id="UP001479290">
    <property type="component" value="Unassembled WGS sequence"/>
</dbReference>
<feature type="domain" description="Fibronectin type-III" evidence="2">
    <location>
        <begin position="582"/>
        <end position="668"/>
    </location>
</feature>
<dbReference type="SUPFAM" id="SSF49265">
    <property type="entry name" value="Fibronectin type III"/>
    <property type="match status" value="33"/>
</dbReference>
<gene>
    <name evidence="3" type="ORF">ABG768_016102</name>
</gene>
<organism evidence="3 4">
    <name type="scientific">Culter alburnus</name>
    <name type="common">Topmouth culter</name>
    <dbReference type="NCBI Taxonomy" id="194366"/>
    <lineage>
        <taxon>Eukaryota</taxon>
        <taxon>Metazoa</taxon>
        <taxon>Chordata</taxon>
        <taxon>Craniata</taxon>
        <taxon>Vertebrata</taxon>
        <taxon>Euteleostomi</taxon>
        <taxon>Actinopterygii</taxon>
        <taxon>Neopterygii</taxon>
        <taxon>Teleostei</taxon>
        <taxon>Ostariophysi</taxon>
        <taxon>Cypriniformes</taxon>
        <taxon>Xenocyprididae</taxon>
        <taxon>Xenocypridinae</taxon>
        <taxon>Culter</taxon>
    </lineage>
</organism>
<feature type="domain" description="Fibronectin type-III" evidence="2">
    <location>
        <begin position="843"/>
        <end position="931"/>
    </location>
</feature>
<name>A0AAW1YXX8_CULAL</name>
<feature type="domain" description="Fibronectin type-III" evidence="2">
    <location>
        <begin position="2764"/>
        <end position="2851"/>
    </location>
</feature>
<dbReference type="InterPro" id="IPR003961">
    <property type="entry name" value="FN3_dom"/>
</dbReference>
<feature type="domain" description="Fibronectin type-III" evidence="2">
    <location>
        <begin position="2677"/>
        <end position="2763"/>
    </location>
</feature>
<feature type="domain" description="Fibronectin type-III" evidence="2">
    <location>
        <begin position="2152"/>
        <end position="2238"/>
    </location>
</feature>
<dbReference type="PANTHER" id="PTHR47135:SF3">
    <property type="entry name" value="FIBRONECTIN TYPE-III DOMAIN-CONTAINING PROTEIN"/>
    <property type="match status" value="1"/>
</dbReference>
<feature type="domain" description="Fibronectin type-III" evidence="2">
    <location>
        <begin position="3375"/>
        <end position="3461"/>
    </location>
</feature>
<dbReference type="Pfam" id="PF00041">
    <property type="entry name" value="fn3"/>
    <property type="match status" value="4"/>
</dbReference>
<feature type="domain" description="Fibronectin type-III" evidence="2">
    <location>
        <begin position="2065"/>
        <end position="2151"/>
    </location>
</feature>
<evidence type="ECO:0000256" key="1">
    <source>
        <dbReference type="SAM" id="SignalP"/>
    </source>
</evidence>
<keyword evidence="4" id="KW-1185">Reference proteome</keyword>
<dbReference type="InterPro" id="IPR036116">
    <property type="entry name" value="FN3_sf"/>
</dbReference>
<feature type="domain" description="Fibronectin type-III" evidence="2">
    <location>
        <begin position="28"/>
        <end position="114"/>
    </location>
</feature>
<protein>
    <recommendedName>
        <fullName evidence="2">Fibronectin type-III domain-containing protein</fullName>
    </recommendedName>
</protein>
<feature type="signal peptide" evidence="1">
    <location>
        <begin position="1"/>
        <end position="23"/>
    </location>
</feature>
<feature type="domain" description="Fibronectin type-III" evidence="2">
    <location>
        <begin position="4356"/>
        <end position="4442"/>
    </location>
</feature>
<feature type="domain" description="Fibronectin type-III" evidence="2">
    <location>
        <begin position="3894"/>
        <end position="3983"/>
    </location>
</feature>
<feature type="domain" description="Fibronectin type-III" evidence="2">
    <location>
        <begin position="407"/>
        <end position="494"/>
    </location>
</feature>
<feature type="domain" description="Fibronectin type-III" evidence="2">
    <location>
        <begin position="1803"/>
        <end position="1889"/>
    </location>
</feature>
<evidence type="ECO:0000259" key="2">
    <source>
        <dbReference type="PROSITE" id="PS50853"/>
    </source>
</evidence>
<feature type="domain" description="Fibronectin type-III" evidence="2">
    <location>
        <begin position="669"/>
        <end position="755"/>
    </location>
</feature>
<feature type="domain" description="Fibronectin type-III" evidence="2">
    <location>
        <begin position="3022"/>
        <end position="3111"/>
    </location>
</feature>
<dbReference type="EMBL" id="JAWDJR010000022">
    <property type="protein sequence ID" value="KAK9953991.1"/>
    <property type="molecule type" value="Genomic_DNA"/>
</dbReference>
<feature type="domain" description="Fibronectin type-III" evidence="2">
    <location>
        <begin position="1105"/>
        <end position="1193"/>
    </location>
</feature>
<feature type="domain" description="Fibronectin type-III" evidence="2">
    <location>
        <begin position="4158"/>
        <end position="4253"/>
    </location>
</feature>
<accession>A0AAW1YXX8</accession>
<feature type="domain" description="Fibronectin type-III" evidence="2">
    <location>
        <begin position="1625"/>
        <end position="1714"/>
    </location>
</feature>
<feature type="domain" description="Fibronectin type-III" evidence="2">
    <location>
        <begin position="2239"/>
        <end position="2326"/>
    </location>
</feature>
<evidence type="ECO:0000313" key="3">
    <source>
        <dbReference type="EMBL" id="KAK9953991.1"/>
    </source>
</evidence>
<feature type="domain" description="Fibronectin type-III" evidence="2">
    <location>
        <begin position="3199"/>
        <end position="3287"/>
    </location>
</feature>